<feature type="region of interest" description="Disordered" evidence="1">
    <location>
        <begin position="82"/>
        <end position="101"/>
    </location>
</feature>
<reference evidence="2 3" key="1">
    <citation type="journal article" date="2013" name="Nat. Commun.">
        <title>The evolution and pathogenic mechanisms of the rice sheath blight pathogen.</title>
        <authorList>
            <person name="Zheng A."/>
            <person name="Lin R."/>
            <person name="Xu L."/>
            <person name="Qin P."/>
            <person name="Tang C."/>
            <person name="Ai P."/>
            <person name="Zhang D."/>
            <person name="Liu Y."/>
            <person name="Sun Z."/>
            <person name="Feng H."/>
            <person name="Wang Y."/>
            <person name="Chen Y."/>
            <person name="Liang X."/>
            <person name="Fu R."/>
            <person name="Li Q."/>
            <person name="Zhang J."/>
            <person name="Yu X."/>
            <person name="Xie Z."/>
            <person name="Ding L."/>
            <person name="Guan P."/>
            <person name="Tang J."/>
            <person name="Liang Y."/>
            <person name="Wang S."/>
            <person name="Deng Q."/>
            <person name="Li S."/>
            <person name="Zhu J."/>
            <person name="Wang L."/>
            <person name="Liu H."/>
            <person name="Li P."/>
        </authorList>
    </citation>
    <scope>NUCLEOTIDE SEQUENCE [LARGE SCALE GENOMIC DNA]</scope>
    <source>
        <strain evidence="3">AG-1 IA</strain>
    </source>
</reference>
<gene>
    <name evidence="2" type="ORF">AG1IA_08708</name>
</gene>
<dbReference type="EMBL" id="AFRT01002766">
    <property type="protein sequence ID" value="ELU37261.1"/>
    <property type="molecule type" value="Genomic_DNA"/>
</dbReference>
<proteinExistence type="predicted"/>
<evidence type="ECO:0000313" key="2">
    <source>
        <dbReference type="EMBL" id="ELU37261.1"/>
    </source>
</evidence>
<accession>L8WGF1</accession>
<dbReference type="Proteomes" id="UP000011668">
    <property type="component" value="Unassembled WGS sequence"/>
</dbReference>
<dbReference type="HOGENOM" id="CLU_2293597_0_0_1"/>
<sequence>MYIIMHYGATTQPRLKTGGDEVNDHQRGWCMYFQGGPESAEIAVDRDCIFLGVHVGCMPCATRVCHTTWMARNQVRWGNRLGPAEGGGRTRWTGPVRVRHG</sequence>
<keyword evidence="3" id="KW-1185">Reference proteome</keyword>
<organism evidence="2 3">
    <name type="scientific">Thanatephorus cucumeris (strain AG1-IA)</name>
    <name type="common">Rice sheath blight fungus</name>
    <name type="synonym">Rhizoctonia solani</name>
    <dbReference type="NCBI Taxonomy" id="983506"/>
    <lineage>
        <taxon>Eukaryota</taxon>
        <taxon>Fungi</taxon>
        <taxon>Dikarya</taxon>
        <taxon>Basidiomycota</taxon>
        <taxon>Agaricomycotina</taxon>
        <taxon>Agaricomycetes</taxon>
        <taxon>Cantharellales</taxon>
        <taxon>Ceratobasidiaceae</taxon>
        <taxon>Rhizoctonia</taxon>
        <taxon>Rhizoctonia solani AG-1</taxon>
    </lineage>
</organism>
<evidence type="ECO:0000256" key="1">
    <source>
        <dbReference type="SAM" id="MobiDB-lite"/>
    </source>
</evidence>
<dbReference type="AlphaFoldDB" id="L8WGF1"/>
<evidence type="ECO:0000313" key="3">
    <source>
        <dbReference type="Proteomes" id="UP000011668"/>
    </source>
</evidence>
<comment type="caution">
    <text evidence="2">The sequence shown here is derived from an EMBL/GenBank/DDBJ whole genome shotgun (WGS) entry which is preliminary data.</text>
</comment>
<name>L8WGF1_THACA</name>
<protein>
    <submittedName>
        <fullName evidence="2">Uncharacterized protein</fullName>
    </submittedName>
</protein>